<accession>A6M373</accession>
<dbReference type="EMBL" id="CP000721">
    <property type="protein sequence ID" value="ABR37053.1"/>
    <property type="molecule type" value="Genomic_DNA"/>
</dbReference>
<dbReference type="Pfam" id="PF07441">
    <property type="entry name" value="BofA"/>
    <property type="match status" value="1"/>
</dbReference>
<dbReference type="KEGG" id="cbe:Cbei_4947"/>
<proteinExistence type="predicted"/>
<keyword evidence="1" id="KW-1133">Transmembrane helix</keyword>
<dbReference type="Proteomes" id="UP000000565">
    <property type="component" value="Chromosome"/>
</dbReference>
<feature type="transmembrane region" description="Helical" evidence="1">
    <location>
        <begin position="35"/>
        <end position="59"/>
    </location>
</feature>
<name>A6M373_CLOB8</name>
<organism evidence="2 3">
    <name type="scientific">Clostridium beijerinckii (strain ATCC 51743 / NCIMB 8052)</name>
    <name type="common">Clostridium acetobutylicum</name>
    <dbReference type="NCBI Taxonomy" id="290402"/>
    <lineage>
        <taxon>Bacteria</taxon>
        <taxon>Bacillati</taxon>
        <taxon>Bacillota</taxon>
        <taxon>Clostridia</taxon>
        <taxon>Eubacteriales</taxon>
        <taxon>Clostridiaceae</taxon>
        <taxon>Clostridium</taxon>
    </lineage>
</organism>
<feature type="transmembrane region" description="Helical" evidence="1">
    <location>
        <begin position="71"/>
        <end position="93"/>
    </location>
</feature>
<sequence>MGELNMEGQYLIYGLAGIILLFLMIRLLKWPIKILINGIIGVVILYLANFIIANLGLIGINVNFSLAINPITALIAGFFGVPGVIVLIIIRLFL</sequence>
<gene>
    <name evidence="2" type="ordered locus">Cbei_4947</name>
</gene>
<keyword evidence="1" id="KW-0812">Transmembrane</keyword>
<dbReference type="HOGENOM" id="CLU_167355_2_0_9"/>
<evidence type="ECO:0000313" key="3">
    <source>
        <dbReference type="Proteomes" id="UP000000565"/>
    </source>
</evidence>
<reference evidence="2 3" key="3">
    <citation type="journal article" date="2012" name="BMC Genomics">
        <title>Genome-wide dynamic transcriptional profiling in clostridium beijerinckii NCIMB 8052 using single-nucleotide resolution RNA-Seq.</title>
        <authorList>
            <person name="Wang Y."/>
            <person name="Li X."/>
            <person name="Mao Y."/>
            <person name="Blaschek H.P."/>
        </authorList>
    </citation>
    <scope>NUCLEOTIDE SEQUENCE [LARGE SCALE GENOMIC DNA]</scope>
    <source>
        <strain evidence="3">ATCC 51743 / NCIMB 8052</strain>
    </source>
</reference>
<evidence type="ECO:0000256" key="1">
    <source>
        <dbReference type="SAM" id="Phobius"/>
    </source>
</evidence>
<dbReference type="InterPro" id="IPR010001">
    <property type="entry name" value="BofA"/>
</dbReference>
<reference evidence="2 3" key="1">
    <citation type="submission" date="2007-06" db="EMBL/GenBank/DDBJ databases">
        <title>Complete sequence of Clostridium beijerinckii NCIMB 8052.</title>
        <authorList>
            <consortium name="US DOE Joint Genome Institute"/>
            <person name="Copeland A."/>
            <person name="Lucas S."/>
            <person name="Lapidus A."/>
            <person name="Barry K."/>
            <person name="Detter J.C."/>
            <person name="Glavina del Rio T."/>
            <person name="Hammon N."/>
            <person name="Israni S."/>
            <person name="Dalin E."/>
            <person name="Tice H."/>
            <person name="Pitluck S."/>
            <person name="Sims D."/>
            <person name="Brettin T."/>
            <person name="Bruce D."/>
            <person name="Tapia R."/>
            <person name="Brainard J."/>
            <person name="Schmutz J."/>
            <person name="Larimer F."/>
            <person name="Land M."/>
            <person name="Hauser L."/>
            <person name="Kyrpides N."/>
            <person name="Mikhailova N."/>
            <person name="Bennet G."/>
            <person name="Cann I."/>
            <person name="Chen J.-S."/>
            <person name="Contreras A.L."/>
            <person name="Jones D."/>
            <person name="Kashket E."/>
            <person name="Mitchell W."/>
            <person name="Stoddard S."/>
            <person name="Schwarz W."/>
            <person name="Qureshi N."/>
            <person name="Young M."/>
            <person name="Shi Z."/>
            <person name="Ezeji T."/>
            <person name="White B."/>
            <person name="Blaschek H."/>
            <person name="Richardson P."/>
        </authorList>
    </citation>
    <scope>NUCLEOTIDE SEQUENCE [LARGE SCALE GENOMIC DNA]</scope>
    <source>
        <strain evidence="3">ATCC 51743 / NCIMB 8052</strain>
    </source>
</reference>
<reference evidence="2 3" key="2">
    <citation type="journal article" date="2011" name="BMC Genomics">
        <title>Single-nucleotide resolution analysis of the transcriptome structure of Clostridium beijerinckii NCIMB 8052 using RNA-Seq.</title>
        <authorList>
            <person name="Wang Y."/>
            <person name="Li X."/>
            <person name="Mao Y."/>
            <person name="Blaschek H.P."/>
        </authorList>
    </citation>
    <scope>NUCLEOTIDE SEQUENCE [LARGE SCALE GENOMIC DNA]</scope>
    <source>
        <strain evidence="3">ATCC 51743 / NCIMB 8052</strain>
    </source>
</reference>
<protein>
    <submittedName>
        <fullName evidence="2">Sigma-K factor processing regulatory protein BofA</fullName>
    </submittedName>
</protein>
<evidence type="ECO:0000313" key="2">
    <source>
        <dbReference type="EMBL" id="ABR37053.1"/>
    </source>
</evidence>
<dbReference type="AlphaFoldDB" id="A6M373"/>
<keyword evidence="1" id="KW-0472">Membrane</keyword>
<feature type="transmembrane region" description="Helical" evidence="1">
    <location>
        <begin position="12"/>
        <end position="28"/>
    </location>
</feature>